<evidence type="ECO:0000313" key="5">
    <source>
        <dbReference type="EMBL" id="EME36199.1"/>
    </source>
</evidence>
<gene>
    <name evidence="5" type="ORF">C884_00678</name>
</gene>
<feature type="region of interest" description="Disordered" evidence="2">
    <location>
        <begin position="1"/>
        <end position="49"/>
    </location>
</feature>
<dbReference type="Pfam" id="PF17853">
    <property type="entry name" value="GGDEF_2"/>
    <property type="match status" value="1"/>
</dbReference>
<feature type="region of interest" description="Disordered" evidence="2">
    <location>
        <begin position="427"/>
        <end position="459"/>
    </location>
</feature>
<dbReference type="InterPro" id="IPR025736">
    <property type="entry name" value="PucR_C-HTH_dom"/>
</dbReference>
<dbReference type="Proteomes" id="UP000009877">
    <property type="component" value="Unassembled WGS sequence"/>
</dbReference>
<organism evidence="5 6">
    <name type="scientific">Kocuria palustris PEL</name>
    <dbReference type="NCBI Taxonomy" id="1236550"/>
    <lineage>
        <taxon>Bacteria</taxon>
        <taxon>Bacillati</taxon>
        <taxon>Actinomycetota</taxon>
        <taxon>Actinomycetes</taxon>
        <taxon>Micrococcales</taxon>
        <taxon>Micrococcaceae</taxon>
        <taxon>Kocuria</taxon>
    </lineage>
</organism>
<dbReference type="EMBL" id="ANHZ02000017">
    <property type="protein sequence ID" value="EME36199.1"/>
    <property type="molecule type" value="Genomic_DNA"/>
</dbReference>
<protein>
    <submittedName>
        <fullName evidence="5">Regulator of polyketide synthase expression</fullName>
    </submittedName>
</protein>
<proteinExistence type="inferred from homology"/>
<feature type="compositionally biased region" description="Low complexity" evidence="2">
    <location>
        <begin position="427"/>
        <end position="445"/>
    </location>
</feature>
<dbReference type="AlphaFoldDB" id="M2YC30"/>
<feature type="domain" description="CdaR GGDEF-like" evidence="4">
    <location>
        <begin position="205"/>
        <end position="312"/>
    </location>
</feature>
<accession>M2YC30</accession>
<dbReference type="PANTHER" id="PTHR33744">
    <property type="entry name" value="CARBOHYDRATE DIACID REGULATOR"/>
    <property type="match status" value="1"/>
</dbReference>
<dbReference type="Pfam" id="PF13556">
    <property type="entry name" value="HTH_30"/>
    <property type="match status" value="1"/>
</dbReference>
<name>M2YC30_9MICC</name>
<feature type="compositionally biased region" description="Basic and acidic residues" evidence="2">
    <location>
        <begin position="1"/>
        <end position="11"/>
    </location>
</feature>
<evidence type="ECO:0000259" key="4">
    <source>
        <dbReference type="Pfam" id="PF17853"/>
    </source>
</evidence>
<dbReference type="InterPro" id="IPR041522">
    <property type="entry name" value="CdaR_GGDEF"/>
</dbReference>
<evidence type="ECO:0000256" key="2">
    <source>
        <dbReference type="SAM" id="MobiDB-lite"/>
    </source>
</evidence>
<sequence>MAKDTSTDSDSRSGGALLGGSRWIRGAKSTGGRSARSSRRSAWRAEPMPGRKTLDRVRANVAPLSDVAIDRLGEDLPWFAELQPKDRSELGLMAQRGIAGFVTWCEDPEDEKFLLTMFREAPTDLTTAISLHQALQVLRVVVDVVEDRVPELATGSDAAVLRDGVLRFSRDIAFAAADIYARAAENRGSWDARMESVVVDGLLSGERSETLRSRVAALGWGSKGPVTAVVGSSPEQTSPAVVARIRRVATRHASDALVSIQGDRLLLMLADMQRTDRALARLAALFGPGPVVYGPEADSLFSVVASSEPASAGLEAAHAWPAAPRPVHSEELWPERLMTGDLLARAAIVEQIHAPLAASTTGLEETLSTYISVGHSLEATSRELYVHANTVRYRLRRITDLTGWDPLVPRDAFVLHCALVAGRLASSSAARSGPGAAGGPAQPSRPARRSPGEAPSQAL</sequence>
<evidence type="ECO:0000256" key="1">
    <source>
        <dbReference type="ARBA" id="ARBA00006754"/>
    </source>
</evidence>
<keyword evidence="6" id="KW-1185">Reference proteome</keyword>
<dbReference type="InterPro" id="IPR051448">
    <property type="entry name" value="CdaR-like_regulators"/>
</dbReference>
<evidence type="ECO:0000313" key="6">
    <source>
        <dbReference type="Proteomes" id="UP000009877"/>
    </source>
</evidence>
<dbReference type="InterPro" id="IPR042070">
    <property type="entry name" value="PucR_C-HTH_sf"/>
</dbReference>
<dbReference type="STRING" id="71999.KPaMU14_04720"/>
<feature type="compositionally biased region" description="Low complexity" evidence="2">
    <location>
        <begin position="12"/>
        <end position="35"/>
    </location>
</feature>
<comment type="caution">
    <text evidence="5">The sequence shown here is derived from an EMBL/GenBank/DDBJ whole genome shotgun (WGS) entry which is preliminary data.</text>
</comment>
<dbReference type="Gene3D" id="1.10.10.2840">
    <property type="entry name" value="PucR C-terminal helix-turn-helix domain"/>
    <property type="match status" value="1"/>
</dbReference>
<comment type="similarity">
    <text evidence="1">Belongs to the CdaR family.</text>
</comment>
<dbReference type="RefSeq" id="WP_006215101.1">
    <property type="nucleotide sequence ID" value="NZ_ANHZ02000017.1"/>
</dbReference>
<feature type="domain" description="PucR C-terminal helix-turn-helix" evidence="3">
    <location>
        <begin position="364"/>
        <end position="420"/>
    </location>
</feature>
<dbReference type="PANTHER" id="PTHR33744:SF7">
    <property type="entry name" value="PUCR FAMILY TRANSCRIPTIONAL REGULATOR"/>
    <property type="match status" value="1"/>
</dbReference>
<evidence type="ECO:0000259" key="3">
    <source>
        <dbReference type="Pfam" id="PF13556"/>
    </source>
</evidence>
<reference evidence="5 6" key="1">
    <citation type="journal article" date="2014" name="Genome Announc.">
        <title>Draft Genome Sequence of Kocuria palustris PEL.</title>
        <authorList>
            <person name="Sharma G."/>
            <person name="Khatri I."/>
            <person name="Subramanian S."/>
        </authorList>
    </citation>
    <scope>NUCLEOTIDE SEQUENCE [LARGE SCALE GENOMIC DNA]</scope>
    <source>
        <strain evidence="5 6">PEL</strain>
    </source>
</reference>